<organism evidence="2 3">
    <name type="scientific">Portunus trituberculatus</name>
    <name type="common">Swimming crab</name>
    <name type="synonym">Neptunus trituberculatus</name>
    <dbReference type="NCBI Taxonomy" id="210409"/>
    <lineage>
        <taxon>Eukaryota</taxon>
        <taxon>Metazoa</taxon>
        <taxon>Ecdysozoa</taxon>
        <taxon>Arthropoda</taxon>
        <taxon>Crustacea</taxon>
        <taxon>Multicrustacea</taxon>
        <taxon>Malacostraca</taxon>
        <taxon>Eumalacostraca</taxon>
        <taxon>Eucarida</taxon>
        <taxon>Decapoda</taxon>
        <taxon>Pleocyemata</taxon>
        <taxon>Brachyura</taxon>
        <taxon>Eubrachyura</taxon>
        <taxon>Portunoidea</taxon>
        <taxon>Portunidae</taxon>
        <taxon>Portuninae</taxon>
        <taxon>Portunus</taxon>
    </lineage>
</organism>
<dbReference type="EMBL" id="VSRR010114081">
    <property type="protein sequence ID" value="MPC98437.1"/>
    <property type="molecule type" value="Genomic_DNA"/>
</dbReference>
<reference evidence="2 3" key="1">
    <citation type="submission" date="2019-05" db="EMBL/GenBank/DDBJ databases">
        <title>Another draft genome of Portunus trituberculatus and its Hox gene families provides insights of decapod evolution.</title>
        <authorList>
            <person name="Jeong J.-H."/>
            <person name="Song I."/>
            <person name="Kim S."/>
            <person name="Choi T."/>
            <person name="Kim D."/>
            <person name="Ryu S."/>
            <person name="Kim W."/>
        </authorList>
    </citation>
    <scope>NUCLEOTIDE SEQUENCE [LARGE SCALE GENOMIC DNA]</scope>
    <source>
        <tissue evidence="2">Muscle</tissue>
    </source>
</reference>
<keyword evidence="3" id="KW-1185">Reference proteome</keyword>
<dbReference type="AlphaFoldDB" id="A0A5B7JZ50"/>
<protein>
    <submittedName>
        <fullName evidence="2">Uncharacterized protein</fullName>
    </submittedName>
</protein>
<evidence type="ECO:0000313" key="2">
    <source>
        <dbReference type="EMBL" id="MPC98437.1"/>
    </source>
</evidence>
<name>A0A5B7JZ50_PORTR</name>
<comment type="caution">
    <text evidence="2">The sequence shown here is derived from an EMBL/GenBank/DDBJ whole genome shotgun (WGS) entry which is preliminary data.</text>
</comment>
<accession>A0A5B7JZ50</accession>
<evidence type="ECO:0000256" key="1">
    <source>
        <dbReference type="SAM" id="MobiDB-lite"/>
    </source>
</evidence>
<dbReference type="Proteomes" id="UP000324222">
    <property type="component" value="Unassembled WGS sequence"/>
</dbReference>
<sequence>MAASHAATLHAACCCCCGRIGPVEVGGGGGGSKMAEWWRLIRLRSWHPKLDFGASMGAASFIWLRGRREEARHWESRHTRREGRPKDAQKWESAVGSVVEMGVSNSSDTRFLGMPIERLKRKGRFGFLD</sequence>
<gene>
    <name evidence="2" type="ORF">E2C01_093808</name>
</gene>
<feature type="compositionally biased region" description="Basic and acidic residues" evidence="1">
    <location>
        <begin position="73"/>
        <end position="90"/>
    </location>
</feature>
<proteinExistence type="predicted"/>
<evidence type="ECO:0000313" key="3">
    <source>
        <dbReference type="Proteomes" id="UP000324222"/>
    </source>
</evidence>
<feature type="region of interest" description="Disordered" evidence="1">
    <location>
        <begin position="73"/>
        <end position="93"/>
    </location>
</feature>